<dbReference type="SUPFAM" id="SSF51269">
    <property type="entry name" value="AFP III-like domain"/>
    <property type="match status" value="1"/>
</dbReference>
<dbReference type="PANTHER" id="PTHR42966:SF1">
    <property type="entry name" value="SIALIC ACID SYNTHASE"/>
    <property type="match status" value="1"/>
</dbReference>
<protein>
    <submittedName>
        <fullName evidence="2">N-acetylneuraminate synthase</fullName>
    </submittedName>
</protein>
<dbReference type="InterPro" id="IPR057736">
    <property type="entry name" value="SAF_PseI/NeuA/NeuB"/>
</dbReference>
<sequence length="352" mass="38125">MMRPYSIDSRSIGTGDAAFVIAEVGINHCGDRERAIEMCRVAHECGADAVKFQTFSAEEFCGDPAQLFTYRSQGREVTESLLDMFERHELSKPDWIAIERACREIGITFFSTPQNVSDLELLLELDVPAIKIGSDDFTNLPLIEAYSRAGLPLILSSGMSNLAEVHSALDAAGWFEGGEVALLLCTSMYPTPPEEVHLARLTTLQNAFPGLVTGFSDHTIGSQAAAMATGLGAKIFEKHFTLDRGLPGPDHWFSESPEDLAAWIEAIRTAERIVGQPYVRAAAGENGMKTLARRSVVALFDIVEGEELGPHNIGARRPGGGLPPSFLSSITGLRALRSLPRGSVLSFGDFGR</sequence>
<evidence type="ECO:0000259" key="1">
    <source>
        <dbReference type="PROSITE" id="PS50844"/>
    </source>
</evidence>
<comment type="caution">
    <text evidence="2">The sequence shown here is derived from an EMBL/GenBank/DDBJ whole genome shotgun (WGS) entry which is preliminary data.</text>
</comment>
<dbReference type="Gene3D" id="3.90.1210.10">
    <property type="entry name" value="Antifreeze-like/N-acetylneuraminic acid synthase C-terminal domain"/>
    <property type="match status" value="1"/>
</dbReference>
<dbReference type="GO" id="GO:0016051">
    <property type="term" value="P:carbohydrate biosynthetic process"/>
    <property type="evidence" value="ECO:0007669"/>
    <property type="project" value="InterPro"/>
</dbReference>
<organism evidence="2 3">
    <name type="scientific">Ciceribacter lividus</name>
    <dbReference type="NCBI Taxonomy" id="1197950"/>
    <lineage>
        <taxon>Bacteria</taxon>
        <taxon>Pseudomonadati</taxon>
        <taxon>Pseudomonadota</taxon>
        <taxon>Alphaproteobacteria</taxon>
        <taxon>Hyphomicrobiales</taxon>
        <taxon>Rhizobiaceae</taxon>
        <taxon>Ciceribacter</taxon>
    </lineage>
</organism>
<accession>A0A6I7HJ04</accession>
<evidence type="ECO:0000313" key="3">
    <source>
        <dbReference type="Proteomes" id="UP000252582"/>
    </source>
</evidence>
<dbReference type="SMART" id="SM00858">
    <property type="entry name" value="SAF"/>
    <property type="match status" value="1"/>
</dbReference>
<keyword evidence="3" id="KW-1185">Reference proteome</keyword>
<dbReference type="InterPro" id="IPR013974">
    <property type="entry name" value="SAF"/>
</dbReference>
<feature type="domain" description="AFP-like" evidence="1">
    <location>
        <begin position="295"/>
        <end position="352"/>
    </location>
</feature>
<name>A0A6I7HJ04_9HYPH</name>
<dbReference type="Proteomes" id="UP000252582">
    <property type="component" value="Unassembled WGS sequence"/>
</dbReference>
<dbReference type="PANTHER" id="PTHR42966">
    <property type="entry name" value="N-ACETYLNEURAMINATE SYNTHASE"/>
    <property type="match status" value="1"/>
</dbReference>
<dbReference type="InterPro" id="IPR051690">
    <property type="entry name" value="PseI-like"/>
</dbReference>
<dbReference type="InterPro" id="IPR036732">
    <property type="entry name" value="AFP_Neu5c_C_sf"/>
</dbReference>
<dbReference type="GO" id="GO:0047444">
    <property type="term" value="F:N-acylneuraminate-9-phosphate synthase activity"/>
    <property type="evidence" value="ECO:0007669"/>
    <property type="project" value="TreeGrafter"/>
</dbReference>
<gene>
    <name evidence="2" type="ORF">DFR48_10812</name>
</gene>
<dbReference type="Pfam" id="PF08666">
    <property type="entry name" value="SAF"/>
    <property type="match status" value="1"/>
</dbReference>
<dbReference type="EMBL" id="QPIX01000008">
    <property type="protein sequence ID" value="RCW22490.1"/>
    <property type="molecule type" value="Genomic_DNA"/>
</dbReference>
<dbReference type="InterPro" id="IPR013132">
    <property type="entry name" value="PseI/NeuA/B-like_N"/>
</dbReference>
<dbReference type="CDD" id="cd11615">
    <property type="entry name" value="SAF_NeuB_like"/>
    <property type="match status" value="1"/>
</dbReference>
<dbReference type="AlphaFoldDB" id="A0A6I7HJ04"/>
<proteinExistence type="predicted"/>
<dbReference type="SUPFAM" id="SSF51569">
    <property type="entry name" value="Aldolase"/>
    <property type="match status" value="1"/>
</dbReference>
<dbReference type="InterPro" id="IPR006190">
    <property type="entry name" value="SAF_AFP_Neu5Ac"/>
</dbReference>
<dbReference type="Pfam" id="PF03102">
    <property type="entry name" value="NeuB"/>
    <property type="match status" value="1"/>
</dbReference>
<dbReference type="Gene3D" id="3.20.20.70">
    <property type="entry name" value="Aldolase class I"/>
    <property type="match status" value="1"/>
</dbReference>
<evidence type="ECO:0000313" key="2">
    <source>
        <dbReference type="EMBL" id="RCW22490.1"/>
    </source>
</evidence>
<dbReference type="PROSITE" id="PS50844">
    <property type="entry name" value="AFP_LIKE"/>
    <property type="match status" value="1"/>
</dbReference>
<dbReference type="InterPro" id="IPR013785">
    <property type="entry name" value="Aldolase_TIM"/>
</dbReference>
<reference evidence="2 3" key="1">
    <citation type="submission" date="2018-07" db="EMBL/GenBank/DDBJ databases">
        <title>Genomic Encyclopedia of Type Strains, Phase IV (KMG-IV): sequencing the most valuable type-strain genomes for metagenomic binning, comparative biology and taxonomic classification.</title>
        <authorList>
            <person name="Goeker M."/>
        </authorList>
    </citation>
    <scope>NUCLEOTIDE SEQUENCE [LARGE SCALE GENOMIC DNA]</scope>
    <source>
        <strain evidence="2 3">DSM 25528</strain>
    </source>
</reference>